<dbReference type="Proteomes" id="UP000644140">
    <property type="component" value="Chromosome"/>
</dbReference>
<evidence type="ECO:0000313" key="1">
    <source>
        <dbReference type="EMBL" id="UUN96172.1"/>
    </source>
</evidence>
<dbReference type="EMBL" id="CP092085">
    <property type="protein sequence ID" value="UUN96172.1"/>
    <property type="molecule type" value="Genomic_DNA"/>
</dbReference>
<evidence type="ECO:0000313" key="2">
    <source>
        <dbReference type="Proteomes" id="UP000644140"/>
    </source>
</evidence>
<proteinExistence type="predicted"/>
<organism evidence="1 2">
    <name type="scientific">Acinetobacter bereziniae</name>
    <name type="common">Acinetobacter genomosp. 10</name>
    <dbReference type="NCBI Taxonomy" id="106648"/>
    <lineage>
        <taxon>Bacteria</taxon>
        <taxon>Pseudomonadati</taxon>
        <taxon>Pseudomonadota</taxon>
        <taxon>Gammaproteobacteria</taxon>
        <taxon>Moraxellales</taxon>
        <taxon>Moraxellaceae</taxon>
        <taxon>Acinetobacter</taxon>
    </lineage>
</organism>
<dbReference type="RefSeq" id="WP_151780556.1">
    <property type="nucleotide sequence ID" value="NZ_BKNL01000001.1"/>
</dbReference>
<accession>A0A8I1AKA9</accession>
<sequence>MNINKKRQDFKKDLDKLVSDQYVLVPKNLDLDESFDLYIGDVCGIEPTDHENEYGFTTDGLRQLWAAAVAHAQAQPTKHY</sequence>
<gene>
    <name evidence="1" type="ORF">I9054_012335</name>
</gene>
<reference evidence="1" key="1">
    <citation type="submission" date="2022-02" db="EMBL/GenBank/DDBJ databases">
        <title>Characterization of Tn125 harboring carbapenem-resistant Acinetobacter bereziniae clinical isolates.</title>
        <authorList>
            <person name="Wong N.-K."/>
            <person name="Pan Q."/>
        </authorList>
    </citation>
    <scope>NUCLEOTIDE SEQUENCE</scope>
    <source>
        <strain evidence="1">GD03393</strain>
    </source>
</reference>
<name>A0A8I1AKA9_ACIBZ</name>
<protein>
    <submittedName>
        <fullName evidence="1">Uncharacterized protein</fullName>
    </submittedName>
</protein>
<dbReference type="AlphaFoldDB" id="A0A8I1AKA9"/>